<gene>
    <name evidence="1" type="ORF">FB557_2482</name>
</gene>
<dbReference type="EMBL" id="VIUW01000004">
    <property type="protein sequence ID" value="TWD13841.1"/>
    <property type="molecule type" value="Genomic_DNA"/>
</dbReference>
<reference evidence="1 2" key="1">
    <citation type="submission" date="2019-06" db="EMBL/GenBank/DDBJ databases">
        <title>Sequencing the genomes of 1000 actinobacteria strains.</title>
        <authorList>
            <person name="Klenk H.-P."/>
        </authorList>
    </citation>
    <scope>NUCLEOTIDE SEQUENCE [LARGE SCALE GENOMIC DNA]</scope>
    <source>
        <strain evidence="1 2">DSM 18935</strain>
    </source>
</reference>
<dbReference type="InterPro" id="IPR011051">
    <property type="entry name" value="RmlC_Cupin_sf"/>
</dbReference>
<sequence length="108" mass="11177">MESLSITAVADELSGEAASASAGRSTRVITKSPGGLRQMLLALAAGRGLSEHQNPGQATLQVLRGAVRLTAGEESWDGSAGDYLVIPERTHDLQASEDSVVLLTFVTG</sequence>
<dbReference type="AlphaFoldDB" id="A0A560W895"/>
<evidence type="ECO:0008006" key="3">
    <source>
        <dbReference type="Google" id="ProtNLM"/>
    </source>
</evidence>
<dbReference type="CDD" id="cd02230">
    <property type="entry name" value="cupin_HP0902-like"/>
    <property type="match status" value="1"/>
</dbReference>
<dbReference type="SUPFAM" id="SSF51182">
    <property type="entry name" value="RmlC-like cupins"/>
    <property type="match status" value="1"/>
</dbReference>
<dbReference type="Gene3D" id="2.60.120.10">
    <property type="entry name" value="Jelly Rolls"/>
    <property type="match status" value="1"/>
</dbReference>
<dbReference type="Proteomes" id="UP000315628">
    <property type="component" value="Unassembled WGS sequence"/>
</dbReference>
<accession>A0A560W895</accession>
<dbReference type="RefSeq" id="WP_144857898.1">
    <property type="nucleotide sequence ID" value="NZ_BAAAYT010000002.1"/>
</dbReference>
<dbReference type="InterPro" id="IPR014710">
    <property type="entry name" value="RmlC-like_jellyroll"/>
</dbReference>
<comment type="caution">
    <text evidence="1">The sequence shown here is derived from an EMBL/GenBank/DDBJ whole genome shotgun (WGS) entry which is preliminary data.</text>
</comment>
<evidence type="ECO:0000313" key="1">
    <source>
        <dbReference type="EMBL" id="TWD13841.1"/>
    </source>
</evidence>
<protein>
    <recommendedName>
        <fullName evidence="3">Quercetin dioxygenase-like cupin family protein</fullName>
    </recommendedName>
</protein>
<dbReference type="PANTHER" id="PTHR37694:SF1">
    <property type="entry name" value="SLR8022 PROTEIN"/>
    <property type="match status" value="1"/>
</dbReference>
<dbReference type="OrthoDB" id="5190473at2"/>
<name>A0A560W895_9MICO</name>
<organism evidence="1 2">
    <name type="scientific">Marihabitans asiaticum</name>
    <dbReference type="NCBI Taxonomy" id="415218"/>
    <lineage>
        <taxon>Bacteria</taxon>
        <taxon>Bacillati</taxon>
        <taxon>Actinomycetota</taxon>
        <taxon>Actinomycetes</taxon>
        <taxon>Micrococcales</taxon>
        <taxon>Intrasporangiaceae</taxon>
        <taxon>Marihabitans</taxon>
    </lineage>
</organism>
<keyword evidence="2" id="KW-1185">Reference proteome</keyword>
<evidence type="ECO:0000313" key="2">
    <source>
        <dbReference type="Proteomes" id="UP000315628"/>
    </source>
</evidence>
<proteinExistence type="predicted"/>
<dbReference type="PANTHER" id="PTHR37694">
    <property type="entry name" value="SLR8022 PROTEIN"/>
    <property type="match status" value="1"/>
</dbReference>